<accession>A0A371D7S9</accession>
<comment type="cofactor">
    <cofactor evidence="6">
        <name>Mg(2+)</name>
        <dbReference type="ChEBI" id="CHEBI:18420"/>
    </cofactor>
    <cofactor evidence="6">
        <name>Mn(2+)</name>
        <dbReference type="ChEBI" id="CHEBI:29035"/>
    </cofactor>
    <text evidence="6">Probably binds two magnesium or manganese ions per subunit.</text>
</comment>
<evidence type="ECO:0000256" key="6">
    <source>
        <dbReference type="PIRSR" id="PIRSR604808-2"/>
    </source>
</evidence>
<dbReference type="SUPFAM" id="SSF56219">
    <property type="entry name" value="DNase I-like"/>
    <property type="match status" value="1"/>
</dbReference>
<dbReference type="AlphaFoldDB" id="A0A371D7S9"/>
<evidence type="ECO:0000256" key="1">
    <source>
        <dbReference type="ARBA" id="ARBA00007092"/>
    </source>
</evidence>
<evidence type="ECO:0000256" key="7">
    <source>
        <dbReference type="PIRSR" id="PIRSR604808-3"/>
    </source>
</evidence>
<dbReference type="InterPro" id="IPR005135">
    <property type="entry name" value="Endo/exonuclease/phosphatase"/>
</dbReference>
<feature type="binding site" evidence="6">
    <location>
        <position position="151"/>
    </location>
    <ligand>
        <name>Mg(2+)</name>
        <dbReference type="ChEBI" id="CHEBI:18420"/>
        <label>1</label>
    </ligand>
</feature>
<feature type="active site" description="Proton donor/acceptor" evidence="5">
    <location>
        <position position="151"/>
    </location>
</feature>
<proteinExistence type="inferred from homology"/>
<keyword evidence="3" id="KW-0378">Hydrolase</keyword>
<protein>
    <submittedName>
        <fullName evidence="9">DNase I-like protein</fullName>
    </submittedName>
</protein>
<evidence type="ECO:0000313" key="10">
    <source>
        <dbReference type="Proteomes" id="UP000256964"/>
    </source>
</evidence>
<dbReference type="Pfam" id="PF03372">
    <property type="entry name" value="Exo_endo_phos"/>
    <property type="match status" value="1"/>
</dbReference>
<comment type="similarity">
    <text evidence="1">Belongs to the DNA repair enzymes AP/ExoA family.</text>
</comment>
<feature type="site" description="Transition state stabilizer" evidence="7">
    <location>
        <position position="212"/>
    </location>
</feature>
<dbReference type="GO" id="GO:0003906">
    <property type="term" value="F:DNA-(apurinic or apyrimidinic site) endonuclease activity"/>
    <property type="evidence" value="ECO:0007669"/>
    <property type="project" value="TreeGrafter"/>
</dbReference>
<evidence type="ECO:0000256" key="4">
    <source>
        <dbReference type="ARBA" id="ARBA00022842"/>
    </source>
</evidence>
<evidence type="ECO:0000259" key="8">
    <source>
        <dbReference type="Pfam" id="PF03372"/>
    </source>
</evidence>
<dbReference type="GO" id="GO:0008081">
    <property type="term" value="F:phosphoric diester hydrolase activity"/>
    <property type="evidence" value="ECO:0007669"/>
    <property type="project" value="TreeGrafter"/>
</dbReference>
<feature type="active site" evidence="5">
    <location>
        <position position="118"/>
    </location>
</feature>
<dbReference type="Proteomes" id="UP000256964">
    <property type="component" value="Unassembled WGS sequence"/>
</dbReference>
<feature type="binding site" evidence="6">
    <location>
        <position position="39"/>
    </location>
    <ligand>
        <name>Mg(2+)</name>
        <dbReference type="ChEBI" id="CHEBI:18420"/>
        <label>1</label>
    </ligand>
</feature>
<evidence type="ECO:0000256" key="3">
    <source>
        <dbReference type="ARBA" id="ARBA00022801"/>
    </source>
</evidence>
<dbReference type="GO" id="GO:0008311">
    <property type="term" value="F:double-stranded DNA 3'-5' DNA exonuclease activity"/>
    <property type="evidence" value="ECO:0007669"/>
    <property type="project" value="TreeGrafter"/>
</dbReference>
<evidence type="ECO:0000313" key="9">
    <source>
        <dbReference type="EMBL" id="RDX48562.1"/>
    </source>
</evidence>
<keyword evidence="4 6" id="KW-0460">Magnesium</keyword>
<dbReference type="Gene3D" id="3.60.10.10">
    <property type="entry name" value="Endonuclease/exonuclease/phosphatase"/>
    <property type="match status" value="1"/>
</dbReference>
<dbReference type="GO" id="GO:0046872">
    <property type="term" value="F:metal ion binding"/>
    <property type="evidence" value="ECO:0007669"/>
    <property type="project" value="UniProtKB-KW"/>
</dbReference>
<feature type="site" description="Interaction with DNA substrate" evidence="7">
    <location>
        <position position="238"/>
    </location>
</feature>
<dbReference type="InterPro" id="IPR004808">
    <property type="entry name" value="AP_endonuc_1"/>
</dbReference>
<feature type="active site" description="Proton acceptor" evidence="5">
    <location>
        <position position="238"/>
    </location>
</feature>
<feature type="binding site" evidence="6">
    <location>
        <position position="238"/>
    </location>
    <ligand>
        <name>Mg(2+)</name>
        <dbReference type="ChEBI" id="CHEBI:18420"/>
        <label>1</label>
    </ligand>
</feature>
<feature type="binding site" evidence="6">
    <location>
        <position position="153"/>
    </location>
    <ligand>
        <name>Mg(2+)</name>
        <dbReference type="ChEBI" id="CHEBI:18420"/>
        <label>1</label>
    </ligand>
</feature>
<reference evidence="9 10" key="1">
    <citation type="journal article" date="2018" name="Biotechnol. Biofuels">
        <title>Integrative visual omics of the white-rot fungus Polyporus brumalis exposes the biotechnological potential of its oxidative enzymes for delignifying raw plant biomass.</title>
        <authorList>
            <person name="Miyauchi S."/>
            <person name="Rancon A."/>
            <person name="Drula E."/>
            <person name="Hage H."/>
            <person name="Chaduli D."/>
            <person name="Favel A."/>
            <person name="Grisel S."/>
            <person name="Henrissat B."/>
            <person name="Herpoel-Gimbert I."/>
            <person name="Ruiz-Duenas F.J."/>
            <person name="Chevret D."/>
            <person name="Hainaut M."/>
            <person name="Lin J."/>
            <person name="Wang M."/>
            <person name="Pangilinan J."/>
            <person name="Lipzen A."/>
            <person name="Lesage-Meessen L."/>
            <person name="Navarro D."/>
            <person name="Riley R."/>
            <person name="Grigoriev I.V."/>
            <person name="Zhou S."/>
            <person name="Raouche S."/>
            <person name="Rosso M.N."/>
        </authorList>
    </citation>
    <scope>NUCLEOTIDE SEQUENCE [LARGE SCALE GENOMIC DNA]</scope>
    <source>
        <strain evidence="9 10">BRFM 1820</strain>
    </source>
</reference>
<keyword evidence="10" id="KW-1185">Reference proteome</keyword>
<organism evidence="9 10">
    <name type="scientific">Lentinus brumalis</name>
    <dbReference type="NCBI Taxonomy" id="2498619"/>
    <lineage>
        <taxon>Eukaryota</taxon>
        <taxon>Fungi</taxon>
        <taxon>Dikarya</taxon>
        <taxon>Basidiomycota</taxon>
        <taxon>Agaricomycotina</taxon>
        <taxon>Agaricomycetes</taxon>
        <taxon>Polyporales</taxon>
        <taxon>Polyporaceae</taxon>
        <taxon>Lentinus</taxon>
    </lineage>
</organism>
<dbReference type="GO" id="GO:0005634">
    <property type="term" value="C:nucleus"/>
    <property type="evidence" value="ECO:0007669"/>
    <property type="project" value="TreeGrafter"/>
</dbReference>
<feature type="binding site" evidence="6">
    <location>
        <position position="237"/>
    </location>
    <ligand>
        <name>Mg(2+)</name>
        <dbReference type="ChEBI" id="CHEBI:18420"/>
        <label>1</label>
    </ligand>
</feature>
<dbReference type="EMBL" id="KZ857411">
    <property type="protein sequence ID" value="RDX48562.1"/>
    <property type="molecule type" value="Genomic_DNA"/>
</dbReference>
<dbReference type="OrthoDB" id="2799478at2759"/>
<sequence>MNGAHARAQAQASSTPQNKWLLLNQLMRDLRIGVLALQETHYTTAQSDDLNALFEGLMTVYVSPDPERPTNARGVAFALNHRVIKEDTINFHERVPGRALELELTRRRGTKLTILNVYAPNDPRENAAFWRELTALYAAPRVRKPDVLLGDFNVVDLDTDRAPARLDPEAATSSLRDFITSLGLVDGWRTRNGNAREFSFYQKSSGSQSRIDRIYTTPSLLSMSHSWNIAPSGIPTDHRLVSVALPDYNLPPTGTGRWRIPGLLLSDKIFLDEAERLGTEVSTTTPPEPYVEYPAQWRLHAYKVRLLTFARLRAKELTPKIDRRIAALESAARLALSNPDALAAVEPDLRTRIGSWSVRPLFATDG</sequence>
<dbReference type="GO" id="GO:0006284">
    <property type="term" value="P:base-excision repair"/>
    <property type="evidence" value="ECO:0007669"/>
    <property type="project" value="TreeGrafter"/>
</dbReference>
<name>A0A371D7S9_9APHY</name>
<feature type="site" description="Transition state stabilizer" evidence="7">
    <location>
        <position position="153"/>
    </location>
</feature>
<keyword evidence="6" id="KW-0464">Manganese</keyword>
<gene>
    <name evidence="9" type="ORF">OH76DRAFT_1456271</name>
</gene>
<dbReference type="PANTHER" id="PTHR22748">
    <property type="entry name" value="AP ENDONUCLEASE"/>
    <property type="match status" value="1"/>
</dbReference>
<dbReference type="PANTHER" id="PTHR22748:SF26">
    <property type="entry name" value="ENDONUCLEASE_EXONUCLEASE_PHOSPHATASE DOMAIN-CONTAINING PROTEIN"/>
    <property type="match status" value="1"/>
</dbReference>
<evidence type="ECO:0000256" key="2">
    <source>
        <dbReference type="ARBA" id="ARBA00022723"/>
    </source>
</evidence>
<keyword evidence="2 6" id="KW-0479">Metal-binding</keyword>
<evidence type="ECO:0000256" key="5">
    <source>
        <dbReference type="PIRSR" id="PIRSR604808-1"/>
    </source>
</evidence>
<dbReference type="InterPro" id="IPR036691">
    <property type="entry name" value="Endo/exonu/phosph_ase_sf"/>
</dbReference>
<feature type="domain" description="Endonuclease/exonuclease/phosphatase" evidence="8">
    <location>
        <begin position="23"/>
        <end position="238"/>
    </location>
</feature>